<keyword evidence="1" id="KW-0812">Transmembrane</keyword>
<dbReference type="EMBL" id="CAJJDM010000067">
    <property type="protein sequence ID" value="CAD8081410.1"/>
    <property type="molecule type" value="Genomic_DNA"/>
</dbReference>
<gene>
    <name evidence="2" type="ORF">PPRIM_AZ9-3.1.T0650234</name>
</gene>
<dbReference type="Proteomes" id="UP000688137">
    <property type="component" value="Unassembled WGS sequence"/>
</dbReference>
<evidence type="ECO:0000313" key="2">
    <source>
        <dbReference type="EMBL" id="CAD8081410.1"/>
    </source>
</evidence>
<organism evidence="2 3">
    <name type="scientific">Paramecium primaurelia</name>
    <dbReference type="NCBI Taxonomy" id="5886"/>
    <lineage>
        <taxon>Eukaryota</taxon>
        <taxon>Sar</taxon>
        <taxon>Alveolata</taxon>
        <taxon>Ciliophora</taxon>
        <taxon>Intramacronucleata</taxon>
        <taxon>Oligohymenophorea</taxon>
        <taxon>Peniculida</taxon>
        <taxon>Parameciidae</taxon>
        <taxon>Paramecium</taxon>
    </lineage>
</organism>
<dbReference type="OMA" id="LYFIWNQ"/>
<feature type="transmembrane region" description="Helical" evidence="1">
    <location>
        <begin position="213"/>
        <end position="243"/>
    </location>
</feature>
<reference evidence="2" key="1">
    <citation type="submission" date="2021-01" db="EMBL/GenBank/DDBJ databases">
        <authorList>
            <consortium name="Genoscope - CEA"/>
            <person name="William W."/>
        </authorList>
    </citation>
    <scope>NUCLEOTIDE SEQUENCE</scope>
</reference>
<proteinExistence type="predicted"/>
<keyword evidence="3" id="KW-1185">Reference proteome</keyword>
<evidence type="ECO:0000313" key="3">
    <source>
        <dbReference type="Proteomes" id="UP000688137"/>
    </source>
</evidence>
<comment type="caution">
    <text evidence="2">The sequence shown here is derived from an EMBL/GenBank/DDBJ whole genome shotgun (WGS) entry which is preliminary data.</text>
</comment>
<keyword evidence="1" id="KW-0472">Membrane</keyword>
<evidence type="ECO:0008006" key="4">
    <source>
        <dbReference type="Google" id="ProtNLM"/>
    </source>
</evidence>
<sequence>MPNQLSEEQLSQKIITIEIAKRPLQSSQLKVNLLKSASQWMNEFLGKIFPLHYAIIVKTEEKGQYILHNLQEGFTCSTITDEEKHHYQQYEIYQQDQFNKIFTVQDIYDQSSQHKKYNLISNSCIHYVNFVKKYINEFLKDINNQATDRVQIQSLLQTAKILIKSSFQNIVNNSIDMSLINKLAQVNLKDPSFYFDIISEIIRCSKQQSIWEIFGNAVIITIISIINLIPLVNGVIAAGAILVELYFIWNQSDESIYTRSIKSLYVMGQFALGVTIGQVSLHDLFDMCYELIQKLKLQNGLKIKILQVVVLLWV</sequence>
<dbReference type="AlphaFoldDB" id="A0A8S1MMJ2"/>
<evidence type="ECO:0000256" key="1">
    <source>
        <dbReference type="SAM" id="Phobius"/>
    </source>
</evidence>
<name>A0A8S1MMJ2_PARPR</name>
<protein>
    <recommendedName>
        <fullName evidence="4">Transmembrane protein</fullName>
    </recommendedName>
</protein>
<keyword evidence="1" id="KW-1133">Transmembrane helix</keyword>
<accession>A0A8S1MMJ2</accession>